<evidence type="ECO:0000313" key="1">
    <source>
        <dbReference type="EMBL" id="PTW57661.1"/>
    </source>
</evidence>
<comment type="caution">
    <text evidence="1">The sequence shown here is derived from an EMBL/GenBank/DDBJ whole genome shotgun (WGS) entry which is preliminary data.</text>
</comment>
<organism evidence="1 2">
    <name type="scientific">Breoghania corrubedonensis</name>
    <dbReference type="NCBI Taxonomy" id="665038"/>
    <lineage>
        <taxon>Bacteria</taxon>
        <taxon>Pseudomonadati</taxon>
        <taxon>Pseudomonadota</taxon>
        <taxon>Alphaproteobacteria</taxon>
        <taxon>Hyphomicrobiales</taxon>
        <taxon>Stappiaceae</taxon>
        <taxon>Breoghania</taxon>
    </lineage>
</organism>
<accession>A0A2T5V1L8</accession>
<dbReference type="EMBL" id="QAYG01000010">
    <property type="protein sequence ID" value="PTW57661.1"/>
    <property type="molecule type" value="Genomic_DNA"/>
</dbReference>
<reference evidence="1 2" key="1">
    <citation type="submission" date="2018-04" db="EMBL/GenBank/DDBJ databases">
        <title>Genomic Encyclopedia of Archaeal and Bacterial Type Strains, Phase II (KMG-II): from individual species to whole genera.</title>
        <authorList>
            <person name="Goeker M."/>
        </authorList>
    </citation>
    <scope>NUCLEOTIDE SEQUENCE [LARGE SCALE GENOMIC DNA]</scope>
    <source>
        <strain evidence="1 2">DSM 23382</strain>
    </source>
</reference>
<dbReference type="AlphaFoldDB" id="A0A2T5V1L8"/>
<protein>
    <submittedName>
        <fullName evidence="1">Uncharacterized protein</fullName>
    </submittedName>
</protein>
<dbReference type="Proteomes" id="UP000244081">
    <property type="component" value="Unassembled WGS sequence"/>
</dbReference>
<name>A0A2T5V1L8_9HYPH</name>
<sequence>MQANHRIRLFRRQGAHRDVFARFARTLEQILARPHAAPRPEPRVRRALR</sequence>
<evidence type="ECO:0000313" key="2">
    <source>
        <dbReference type="Proteomes" id="UP000244081"/>
    </source>
</evidence>
<proteinExistence type="predicted"/>
<gene>
    <name evidence="1" type="ORF">C8N35_110140</name>
</gene>
<keyword evidence="2" id="KW-1185">Reference proteome</keyword>